<keyword evidence="1" id="KW-1133">Transmembrane helix</keyword>
<comment type="caution">
    <text evidence="2">The sequence shown here is derived from an EMBL/GenBank/DDBJ whole genome shotgun (WGS) entry which is preliminary data.</text>
</comment>
<feature type="transmembrane region" description="Helical" evidence="1">
    <location>
        <begin position="164"/>
        <end position="187"/>
    </location>
</feature>
<organism evidence="2 3">
    <name type="scientific">Fusibacter ferrireducens</name>
    <dbReference type="NCBI Taxonomy" id="2785058"/>
    <lineage>
        <taxon>Bacteria</taxon>
        <taxon>Bacillati</taxon>
        <taxon>Bacillota</taxon>
        <taxon>Clostridia</taxon>
        <taxon>Eubacteriales</taxon>
        <taxon>Eubacteriales Family XII. Incertae Sedis</taxon>
        <taxon>Fusibacter</taxon>
    </lineage>
</organism>
<reference evidence="2 3" key="1">
    <citation type="submission" date="2020-11" db="EMBL/GenBank/DDBJ databases">
        <title>Fusibacter basophilias sp. nov.</title>
        <authorList>
            <person name="Qiu D."/>
        </authorList>
    </citation>
    <scope>NUCLEOTIDE SEQUENCE [LARGE SCALE GENOMIC DNA]</scope>
    <source>
        <strain evidence="2 3">Q10-2</strain>
    </source>
</reference>
<evidence type="ECO:0000256" key="1">
    <source>
        <dbReference type="SAM" id="Phobius"/>
    </source>
</evidence>
<dbReference type="EMBL" id="JADKNH010000018">
    <property type="protein sequence ID" value="MBF4695653.1"/>
    <property type="molecule type" value="Genomic_DNA"/>
</dbReference>
<evidence type="ECO:0008006" key="4">
    <source>
        <dbReference type="Google" id="ProtNLM"/>
    </source>
</evidence>
<sequence length="214" mass="24011">MKKNDFIWGAILVLFVAFVSLEPTHSQFISLTTAHPYLGGFFKFALLATMGEMLVTRLNQGQYKKADGFIYRVIIWGLLGMVITLIFQIFAAGTSAALEKGYLIGKGSTFAFAFFTSCLMNLTFAPTMMAFHRYTDTYIDLKFSEGISQPTSSQVIDKIDWKGFISFVLFKTIPFFWIPAHTLTFLLPGEYRVLAAAFLSMALGLLLTIGKRKK</sequence>
<keyword evidence="1" id="KW-0812">Transmembrane</keyword>
<dbReference type="Proteomes" id="UP000614200">
    <property type="component" value="Unassembled WGS sequence"/>
</dbReference>
<feature type="transmembrane region" description="Helical" evidence="1">
    <location>
        <begin position="193"/>
        <end position="210"/>
    </location>
</feature>
<gene>
    <name evidence="2" type="ORF">ISU02_21370</name>
</gene>
<evidence type="ECO:0000313" key="3">
    <source>
        <dbReference type="Proteomes" id="UP000614200"/>
    </source>
</evidence>
<keyword evidence="1" id="KW-0472">Membrane</keyword>
<accession>A0ABR9ZYW3</accession>
<protein>
    <recommendedName>
        <fullName evidence="4">Mpv17/PMP22 family protein</fullName>
    </recommendedName>
</protein>
<name>A0ABR9ZYW3_9FIRM</name>
<keyword evidence="3" id="KW-1185">Reference proteome</keyword>
<dbReference type="RefSeq" id="WP_194703888.1">
    <property type="nucleotide sequence ID" value="NZ_JADKNH010000018.1"/>
</dbReference>
<evidence type="ECO:0000313" key="2">
    <source>
        <dbReference type="EMBL" id="MBF4695653.1"/>
    </source>
</evidence>
<feature type="transmembrane region" description="Helical" evidence="1">
    <location>
        <begin position="36"/>
        <end position="57"/>
    </location>
</feature>
<proteinExistence type="predicted"/>
<feature type="transmembrane region" description="Helical" evidence="1">
    <location>
        <begin position="69"/>
        <end position="90"/>
    </location>
</feature>
<feature type="transmembrane region" description="Helical" evidence="1">
    <location>
        <begin position="110"/>
        <end position="131"/>
    </location>
</feature>